<dbReference type="InterPro" id="IPR011990">
    <property type="entry name" value="TPR-like_helical_dom_sf"/>
</dbReference>
<keyword evidence="3" id="KW-0732">Signal</keyword>
<evidence type="ECO:0000256" key="2">
    <source>
        <dbReference type="ARBA" id="ARBA00006275"/>
    </source>
</evidence>
<dbReference type="RefSeq" id="WP_344979004.1">
    <property type="nucleotide sequence ID" value="NZ_BAABFN010000005.1"/>
</dbReference>
<keyword evidence="5" id="KW-0998">Cell outer membrane</keyword>
<sequence>MIKSLRYIFLFTGLAMLTQACNKDYLDKYPLSGPSDQSYFTNQDELVLAVNGLYKGINYAPLDGLPITMLLDNCTDIGFERNVSDLQKLGEGNQDANNSFTKGIWTKAYQVIARCNFVLDNVEKVKDKADPAIYNRSIAEARFVRAYVYQHLIAEFGDVPLVTHQLNLSNSQLPRTSKDEVLSFIFTELDSAALVLPATYSASDVGRATRGAALAIKARAALYSGKWDVAAEAAKAVMDEGVYSLEDDYARLFTYDGQSSKEIIFAFQYQLPAINWGGPYPLLCRNAGGASNKVPSQSLVDAYECTDGQTIDKSARYDPEHPYEHRDPRLGATIALPGSTFFNYQFETNKDSVKCWNYNTTPATRIDNQDALNAYASFTGYCWRKYIDLQDKDNIRLSTLHVSLIRYAEVLLTYAEARIEANQIDASVYAAINAVRQRPSVDMPAITTGKTQEELRSIIRRERLYELAGEGFRLFDIHRWKIAEQVMNGPLYGRIPTGLLATAPVIDANGIAHYDDVPNKSDMRVVETRSFDPKRDYLWPIPYIETQTDPAITQNPGY</sequence>
<evidence type="ECO:0000259" key="7">
    <source>
        <dbReference type="Pfam" id="PF14322"/>
    </source>
</evidence>
<accession>A0ABP8FVF5</accession>
<evidence type="ECO:0000256" key="1">
    <source>
        <dbReference type="ARBA" id="ARBA00004442"/>
    </source>
</evidence>
<feature type="domain" description="RagB/SusD" evidence="6">
    <location>
        <begin position="286"/>
        <end position="558"/>
    </location>
</feature>
<evidence type="ECO:0000256" key="3">
    <source>
        <dbReference type="ARBA" id="ARBA00022729"/>
    </source>
</evidence>
<comment type="similarity">
    <text evidence="2">Belongs to the SusD family.</text>
</comment>
<evidence type="ECO:0000256" key="4">
    <source>
        <dbReference type="ARBA" id="ARBA00023136"/>
    </source>
</evidence>
<dbReference type="Gene3D" id="1.25.40.390">
    <property type="match status" value="1"/>
</dbReference>
<dbReference type="EMBL" id="BAABFN010000005">
    <property type="protein sequence ID" value="GAA4311774.1"/>
    <property type="molecule type" value="Genomic_DNA"/>
</dbReference>
<proteinExistence type="inferred from homology"/>
<name>A0ABP8FVF5_9BACT</name>
<dbReference type="Pfam" id="PF07980">
    <property type="entry name" value="SusD_RagB"/>
    <property type="match status" value="1"/>
</dbReference>
<comment type="subcellular location">
    <subcellularLocation>
        <location evidence="1">Cell outer membrane</location>
    </subcellularLocation>
</comment>
<dbReference type="PROSITE" id="PS51257">
    <property type="entry name" value="PROKAR_LIPOPROTEIN"/>
    <property type="match status" value="1"/>
</dbReference>
<comment type="caution">
    <text evidence="8">The sequence shown here is derived from an EMBL/GenBank/DDBJ whole genome shotgun (WGS) entry which is preliminary data.</text>
</comment>
<reference evidence="9" key="1">
    <citation type="journal article" date="2019" name="Int. J. Syst. Evol. Microbiol.">
        <title>The Global Catalogue of Microorganisms (GCM) 10K type strain sequencing project: providing services to taxonomists for standard genome sequencing and annotation.</title>
        <authorList>
            <consortium name="The Broad Institute Genomics Platform"/>
            <consortium name="The Broad Institute Genome Sequencing Center for Infectious Disease"/>
            <person name="Wu L."/>
            <person name="Ma J."/>
        </authorList>
    </citation>
    <scope>NUCLEOTIDE SEQUENCE [LARGE SCALE GENOMIC DNA]</scope>
    <source>
        <strain evidence="9">JCM 17664</strain>
    </source>
</reference>
<evidence type="ECO:0000313" key="9">
    <source>
        <dbReference type="Proteomes" id="UP001501207"/>
    </source>
</evidence>
<evidence type="ECO:0000256" key="5">
    <source>
        <dbReference type="ARBA" id="ARBA00023237"/>
    </source>
</evidence>
<dbReference type="Pfam" id="PF14322">
    <property type="entry name" value="SusD-like_3"/>
    <property type="match status" value="1"/>
</dbReference>
<dbReference type="CDD" id="cd08977">
    <property type="entry name" value="SusD"/>
    <property type="match status" value="1"/>
</dbReference>
<dbReference type="Proteomes" id="UP001501207">
    <property type="component" value="Unassembled WGS sequence"/>
</dbReference>
<feature type="domain" description="SusD-like N-terminal" evidence="7">
    <location>
        <begin position="72"/>
        <end position="221"/>
    </location>
</feature>
<protein>
    <submittedName>
        <fullName evidence="8">RagB/SusD family nutrient uptake outer membrane protein</fullName>
    </submittedName>
</protein>
<evidence type="ECO:0000259" key="6">
    <source>
        <dbReference type="Pfam" id="PF07980"/>
    </source>
</evidence>
<dbReference type="InterPro" id="IPR012944">
    <property type="entry name" value="SusD_RagB_dom"/>
</dbReference>
<organism evidence="8 9">
    <name type="scientific">Compostibacter hankyongensis</name>
    <dbReference type="NCBI Taxonomy" id="1007089"/>
    <lineage>
        <taxon>Bacteria</taxon>
        <taxon>Pseudomonadati</taxon>
        <taxon>Bacteroidota</taxon>
        <taxon>Chitinophagia</taxon>
        <taxon>Chitinophagales</taxon>
        <taxon>Chitinophagaceae</taxon>
        <taxon>Compostibacter</taxon>
    </lineage>
</organism>
<gene>
    <name evidence="8" type="ORF">GCM10023143_21020</name>
</gene>
<evidence type="ECO:0000313" key="8">
    <source>
        <dbReference type="EMBL" id="GAA4311774.1"/>
    </source>
</evidence>
<dbReference type="SUPFAM" id="SSF48452">
    <property type="entry name" value="TPR-like"/>
    <property type="match status" value="1"/>
</dbReference>
<keyword evidence="9" id="KW-1185">Reference proteome</keyword>
<dbReference type="InterPro" id="IPR033985">
    <property type="entry name" value="SusD-like_N"/>
</dbReference>
<keyword evidence="4" id="KW-0472">Membrane</keyword>